<evidence type="ECO:0000259" key="3">
    <source>
        <dbReference type="Pfam" id="PF26337"/>
    </source>
</evidence>
<dbReference type="STRING" id="1329250.WOSG25_080050"/>
<dbReference type="OrthoDB" id="9790931at2"/>
<feature type="domain" description="Glucosyltransferase 3-like C-terminal" evidence="3">
    <location>
        <begin position="188"/>
        <end position="336"/>
    </location>
</feature>
<gene>
    <name evidence="4" type="ORF">WOSG25_080050</name>
</gene>
<dbReference type="eggNOG" id="COG0438">
    <property type="taxonomic scope" value="Bacteria"/>
</dbReference>
<dbReference type="PIRSF" id="PIRSF007023">
    <property type="entry name" value="UDP-Galf_transf"/>
    <property type="match status" value="1"/>
</dbReference>
<name>A0A069CVB5_WEIOS</name>
<evidence type="ECO:0000259" key="2">
    <source>
        <dbReference type="Pfam" id="PF26334"/>
    </source>
</evidence>
<evidence type="ECO:0000313" key="5">
    <source>
        <dbReference type="Proteomes" id="UP000030643"/>
    </source>
</evidence>
<sequence length="356" mass="40809">MTKWIVRFNASDYSQKYDAIYIVSKNVARSAQQLGFKEINLSPYSNLDNNPSRRSQLLKALLGPIQPDDLVVVQYPLWTNMNFQAEFIDYLKRIQDIKIVGLLHDVPTWMFTDEHDNYDRENDFWLGQLRRFDLLLVANEKVGAKLQEDGVHVPMIAMHIWDYFYDGQLLEKTYRKQLYYVAGRNIINFDYVASTPINFYGREVSEDVKKNPSVNYLGRLPSDMIVANLTGGFGLVVSDNIKEKSNMNFVYYNQFNNPTKLSLYIAAGLPVIIASKTAHAEWIKKAGIGLVVDDLNEIDQVLAQVSPADYDAMLQAIKPWQTAVSGGFFVKRSLMAMLRYINLGFDDVLIKDNKNL</sequence>
<dbReference type="InterPro" id="IPR058591">
    <property type="entry name" value="Gtf3_N"/>
</dbReference>
<evidence type="ECO:0000256" key="1">
    <source>
        <dbReference type="ARBA" id="ARBA00022679"/>
    </source>
</evidence>
<dbReference type="AlphaFoldDB" id="A0A069CVB5"/>
<dbReference type="Gene3D" id="3.40.50.2000">
    <property type="entry name" value="Glycogen Phosphorylase B"/>
    <property type="match status" value="2"/>
</dbReference>
<dbReference type="InterPro" id="IPR058592">
    <property type="entry name" value="Gtf3_C"/>
</dbReference>
<accession>A0A069CVB5</accession>
<reference evidence="5" key="1">
    <citation type="journal article" date="2014" name="Genome Announc.">
        <title>Draft genome sequence of Weissella oryzae SG25T, isolated from fermented rice grains.</title>
        <authorList>
            <person name="Tanizawa Y."/>
            <person name="Fujisawa T."/>
            <person name="Mochizuki T."/>
            <person name="Kaminuma E."/>
            <person name="Suzuki Y."/>
            <person name="Nakamura Y."/>
            <person name="Tohno M."/>
        </authorList>
    </citation>
    <scope>NUCLEOTIDE SEQUENCE [LARGE SCALE GENOMIC DNA]</scope>
    <source>
        <strain evidence="5">DSM 25784 / JCM 18191 / LMG 30913 / SG25</strain>
    </source>
</reference>
<dbReference type="GO" id="GO:0016740">
    <property type="term" value="F:transferase activity"/>
    <property type="evidence" value="ECO:0007669"/>
    <property type="project" value="UniProtKB-KW"/>
</dbReference>
<feature type="domain" description="Glucosyltransferase 3-like N-terminal" evidence="2">
    <location>
        <begin position="2"/>
        <end position="160"/>
    </location>
</feature>
<proteinExistence type="predicted"/>
<dbReference type="EMBL" id="DF820491">
    <property type="protein sequence ID" value="GAK31173.1"/>
    <property type="molecule type" value="Genomic_DNA"/>
</dbReference>
<organism evidence="4 5">
    <name type="scientific">Weissella oryzae (strain DSM 25784 / JCM 18191 / LMG 30913 / SG25)</name>
    <dbReference type="NCBI Taxonomy" id="1329250"/>
    <lineage>
        <taxon>Bacteria</taxon>
        <taxon>Bacillati</taxon>
        <taxon>Bacillota</taxon>
        <taxon>Bacilli</taxon>
        <taxon>Lactobacillales</taxon>
        <taxon>Lactobacillaceae</taxon>
        <taxon>Weissella</taxon>
    </lineage>
</organism>
<dbReference type="Pfam" id="PF26337">
    <property type="entry name" value="Gtf3_C"/>
    <property type="match status" value="1"/>
</dbReference>
<evidence type="ECO:0000313" key="4">
    <source>
        <dbReference type="EMBL" id="GAK31173.1"/>
    </source>
</evidence>
<dbReference type="Pfam" id="PF26334">
    <property type="entry name" value="Gtf3_N"/>
    <property type="match status" value="1"/>
</dbReference>
<dbReference type="Proteomes" id="UP000030643">
    <property type="component" value="Unassembled WGS sequence"/>
</dbReference>
<protein>
    <submittedName>
        <fullName evidence="4">Beta-1,6-galactofuranosyltransferase</fullName>
    </submittedName>
</protein>
<keyword evidence="1 4" id="KW-0808">Transferase</keyword>
<dbReference type="RefSeq" id="WP_027699186.1">
    <property type="nucleotide sequence ID" value="NZ_DF820491.1"/>
</dbReference>
<keyword evidence="5" id="KW-1185">Reference proteome</keyword>